<name>A0AAV4G089_9GAST</name>
<keyword evidence="6" id="KW-1185">Reference proteome</keyword>
<dbReference type="GO" id="GO:0008270">
    <property type="term" value="F:zinc ion binding"/>
    <property type="evidence" value="ECO:0007669"/>
    <property type="project" value="UniProtKB-KW"/>
</dbReference>
<feature type="domain" description="3CxxC-type" evidence="4">
    <location>
        <begin position="25"/>
        <end position="86"/>
    </location>
</feature>
<sequence>MSRGWESNPRPPDYKSDALTIEPRCSNQVVFGQICEQCKTEQMPKRVSRLRCATCSEFDCDCEQKRHTLVEPKMMHRPDLCRKCLSGDPCVV</sequence>
<evidence type="ECO:0000256" key="1">
    <source>
        <dbReference type="ARBA" id="ARBA00022723"/>
    </source>
</evidence>
<keyword evidence="1" id="KW-0479">Metal-binding</keyword>
<accession>A0AAV4G089</accession>
<evidence type="ECO:0000256" key="3">
    <source>
        <dbReference type="ARBA" id="ARBA00022833"/>
    </source>
</evidence>
<evidence type="ECO:0000256" key="2">
    <source>
        <dbReference type="ARBA" id="ARBA00022771"/>
    </source>
</evidence>
<evidence type="ECO:0000313" key="6">
    <source>
        <dbReference type="Proteomes" id="UP000762676"/>
    </source>
</evidence>
<dbReference type="Proteomes" id="UP000762676">
    <property type="component" value="Unassembled WGS sequence"/>
</dbReference>
<dbReference type="InterPro" id="IPR027377">
    <property type="entry name" value="ZAR1/RTP1-5-like_Znf-3CxxC"/>
</dbReference>
<evidence type="ECO:0000259" key="4">
    <source>
        <dbReference type="Pfam" id="PF13695"/>
    </source>
</evidence>
<comment type="caution">
    <text evidence="5">The sequence shown here is derived from an EMBL/GenBank/DDBJ whole genome shotgun (WGS) entry which is preliminary data.</text>
</comment>
<gene>
    <name evidence="5" type="ORF">ElyMa_000533000</name>
</gene>
<protein>
    <submittedName>
        <fullName evidence="5">Zygote arrest protein 1</fullName>
    </submittedName>
</protein>
<evidence type="ECO:0000313" key="5">
    <source>
        <dbReference type="EMBL" id="GFR78385.1"/>
    </source>
</evidence>
<organism evidence="5 6">
    <name type="scientific">Elysia marginata</name>
    <dbReference type="NCBI Taxonomy" id="1093978"/>
    <lineage>
        <taxon>Eukaryota</taxon>
        <taxon>Metazoa</taxon>
        <taxon>Spiralia</taxon>
        <taxon>Lophotrochozoa</taxon>
        <taxon>Mollusca</taxon>
        <taxon>Gastropoda</taxon>
        <taxon>Heterobranchia</taxon>
        <taxon>Euthyneura</taxon>
        <taxon>Panpulmonata</taxon>
        <taxon>Sacoglossa</taxon>
        <taxon>Placobranchoidea</taxon>
        <taxon>Plakobranchidae</taxon>
        <taxon>Elysia</taxon>
    </lineage>
</organism>
<dbReference type="EMBL" id="BMAT01001019">
    <property type="protein sequence ID" value="GFR78385.1"/>
    <property type="molecule type" value="Genomic_DNA"/>
</dbReference>
<proteinExistence type="predicted"/>
<dbReference type="AntiFam" id="ANF00011">
    <property type="entry name" value="tRNA translation"/>
</dbReference>
<reference evidence="5 6" key="1">
    <citation type="journal article" date="2021" name="Elife">
        <title>Chloroplast acquisition without the gene transfer in kleptoplastic sea slugs, Plakobranchus ocellatus.</title>
        <authorList>
            <person name="Maeda T."/>
            <person name="Takahashi S."/>
            <person name="Yoshida T."/>
            <person name="Shimamura S."/>
            <person name="Takaki Y."/>
            <person name="Nagai Y."/>
            <person name="Toyoda A."/>
            <person name="Suzuki Y."/>
            <person name="Arimoto A."/>
            <person name="Ishii H."/>
            <person name="Satoh N."/>
            <person name="Nishiyama T."/>
            <person name="Hasebe M."/>
            <person name="Maruyama T."/>
            <person name="Minagawa J."/>
            <person name="Obokata J."/>
            <person name="Shigenobu S."/>
        </authorList>
    </citation>
    <scope>NUCLEOTIDE SEQUENCE [LARGE SCALE GENOMIC DNA]</scope>
</reference>
<dbReference type="Pfam" id="PF13695">
    <property type="entry name" value="Zn_ribbon_3CxxC"/>
    <property type="match status" value="1"/>
</dbReference>
<dbReference type="AlphaFoldDB" id="A0AAV4G089"/>
<keyword evidence="3" id="KW-0862">Zinc</keyword>
<keyword evidence="2" id="KW-0863">Zinc-finger</keyword>